<dbReference type="Gene3D" id="1.20.1250.20">
    <property type="entry name" value="MFS general substrate transporter like domains"/>
    <property type="match status" value="1"/>
</dbReference>
<dbReference type="Pfam" id="PF05978">
    <property type="entry name" value="UNC-93"/>
    <property type="match status" value="1"/>
</dbReference>
<keyword evidence="5 6" id="KW-0472">Membrane</keyword>
<accession>A0AAD9P3G6</accession>
<evidence type="ECO:0000313" key="7">
    <source>
        <dbReference type="EMBL" id="KAK2187448.1"/>
    </source>
</evidence>
<feature type="transmembrane region" description="Helical" evidence="6">
    <location>
        <begin position="83"/>
        <end position="103"/>
    </location>
</feature>
<dbReference type="SUPFAM" id="SSF103473">
    <property type="entry name" value="MFS general substrate transporter"/>
    <property type="match status" value="1"/>
</dbReference>
<feature type="transmembrane region" description="Helical" evidence="6">
    <location>
        <begin position="293"/>
        <end position="313"/>
    </location>
</feature>
<dbReference type="Proteomes" id="UP001209878">
    <property type="component" value="Unassembled WGS sequence"/>
</dbReference>
<comment type="caution">
    <text evidence="7">The sequence shown here is derived from an EMBL/GenBank/DDBJ whole genome shotgun (WGS) entry which is preliminary data.</text>
</comment>
<dbReference type="GO" id="GO:0016020">
    <property type="term" value="C:membrane"/>
    <property type="evidence" value="ECO:0007669"/>
    <property type="project" value="UniProtKB-SubCell"/>
</dbReference>
<keyword evidence="4 6" id="KW-1133">Transmembrane helix</keyword>
<evidence type="ECO:0000256" key="4">
    <source>
        <dbReference type="ARBA" id="ARBA00022989"/>
    </source>
</evidence>
<organism evidence="7 8">
    <name type="scientific">Ridgeia piscesae</name>
    <name type="common">Tubeworm</name>
    <dbReference type="NCBI Taxonomy" id="27915"/>
    <lineage>
        <taxon>Eukaryota</taxon>
        <taxon>Metazoa</taxon>
        <taxon>Spiralia</taxon>
        <taxon>Lophotrochozoa</taxon>
        <taxon>Annelida</taxon>
        <taxon>Polychaeta</taxon>
        <taxon>Sedentaria</taxon>
        <taxon>Canalipalpata</taxon>
        <taxon>Sabellida</taxon>
        <taxon>Siboglinidae</taxon>
        <taxon>Ridgeia</taxon>
    </lineage>
</organism>
<evidence type="ECO:0000256" key="3">
    <source>
        <dbReference type="ARBA" id="ARBA00022692"/>
    </source>
</evidence>
<feature type="transmembrane region" description="Helical" evidence="6">
    <location>
        <begin position="143"/>
        <end position="162"/>
    </location>
</feature>
<sequence>MSSGARCSVVDRTGTRAEGNVNPGRVPLERSVLLTSVSTLGSCRDVFAASTDQLIYHQRPSDGGVSDELSGAELRGRRAWKNLVVLGVAFMFLFSALVSLHSVQSSLDPHSGVGVLSLSCVHGAAVVSCLLAPVVIARLTTKWTIVASAGACLVYAVVANVHPRDFTLVPSSLLLGLFTGPMWSAQAVHLSRLAVDHADAARLDPDVTLARFNGVFGGLFALSQVWGHVLSAVVLVDAEVETGPRLPPVNESHVHSVCGAIPADCGRLDGVVSDRVALTARHLRPVTASTRQLLLSAHVGCIVVALALTASLLDGAGHPRPNKGSSVAMFGALKALGDPRLILLVPLVVFVGLEQGFVLADFTKNCGVAVSQ</sequence>
<comment type="subcellular location">
    <subcellularLocation>
        <location evidence="1">Membrane</location>
        <topology evidence="1">Multi-pass membrane protein</topology>
    </subcellularLocation>
</comment>
<feature type="transmembrane region" description="Helical" evidence="6">
    <location>
        <begin position="341"/>
        <end position="362"/>
    </location>
</feature>
<dbReference type="InterPro" id="IPR036259">
    <property type="entry name" value="MFS_trans_sf"/>
</dbReference>
<dbReference type="PANTHER" id="PTHR19444:SF13">
    <property type="entry name" value="PROTEIN UNC-93 HOMOLOG A"/>
    <property type="match status" value="1"/>
</dbReference>
<dbReference type="InterPro" id="IPR010291">
    <property type="entry name" value="Ion_channel_UNC-93"/>
</dbReference>
<evidence type="ECO:0000256" key="2">
    <source>
        <dbReference type="ARBA" id="ARBA00009172"/>
    </source>
</evidence>
<dbReference type="AlphaFoldDB" id="A0AAD9P3G6"/>
<dbReference type="EMBL" id="JAODUO010000165">
    <property type="protein sequence ID" value="KAK2187448.1"/>
    <property type="molecule type" value="Genomic_DNA"/>
</dbReference>
<name>A0AAD9P3G6_RIDPI</name>
<evidence type="ECO:0000256" key="5">
    <source>
        <dbReference type="ARBA" id="ARBA00023136"/>
    </source>
</evidence>
<dbReference type="PANTHER" id="PTHR19444">
    <property type="entry name" value="UNC-93 RELATED"/>
    <property type="match status" value="1"/>
</dbReference>
<evidence type="ECO:0000256" key="1">
    <source>
        <dbReference type="ARBA" id="ARBA00004141"/>
    </source>
</evidence>
<keyword evidence="8" id="KW-1185">Reference proteome</keyword>
<evidence type="ECO:0000313" key="8">
    <source>
        <dbReference type="Proteomes" id="UP001209878"/>
    </source>
</evidence>
<proteinExistence type="inferred from homology"/>
<gene>
    <name evidence="7" type="ORF">NP493_165g05011</name>
</gene>
<protein>
    <submittedName>
        <fullName evidence="7">Uncharacterized protein</fullName>
    </submittedName>
</protein>
<comment type="similarity">
    <text evidence="2">Belongs to the unc-93 family.</text>
</comment>
<dbReference type="InterPro" id="IPR051951">
    <property type="entry name" value="UNC-93_regulatory"/>
</dbReference>
<evidence type="ECO:0000256" key="6">
    <source>
        <dbReference type="SAM" id="Phobius"/>
    </source>
</evidence>
<keyword evidence="3 6" id="KW-0812">Transmembrane</keyword>
<feature type="transmembrane region" description="Helical" evidence="6">
    <location>
        <begin position="115"/>
        <end position="136"/>
    </location>
</feature>
<reference evidence="7" key="1">
    <citation type="journal article" date="2023" name="Mol. Biol. Evol.">
        <title>Third-Generation Sequencing Reveals the Adaptive Role of the Epigenome in Three Deep-Sea Polychaetes.</title>
        <authorList>
            <person name="Perez M."/>
            <person name="Aroh O."/>
            <person name="Sun Y."/>
            <person name="Lan Y."/>
            <person name="Juniper S.K."/>
            <person name="Young C.R."/>
            <person name="Angers B."/>
            <person name="Qian P.Y."/>
        </authorList>
    </citation>
    <scope>NUCLEOTIDE SEQUENCE</scope>
    <source>
        <strain evidence="7">R07B-5</strain>
    </source>
</reference>